<organism evidence="15 16">
    <name type="scientific">Photobacterium sanctipauli</name>
    <dbReference type="NCBI Taxonomy" id="1342794"/>
    <lineage>
        <taxon>Bacteria</taxon>
        <taxon>Pseudomonadati</taxon>
        <taxon>Pseudomonadota</taxon>
        <taxon>Gammaproteobacteria</taxon>
        <taxon>Vibrionales</taxon>
        <taxon>Vibrionaceae</taxon>
        <taxon>Photobacterium</taxon>
    </lineage>
</organism>
<feature type="active site" description="Phosphocysteine intermediate; for EIIB activity" evidence="11">
    <location>
        <position position="461"/>
    </location>
</feature>
<dbReference type="GO" id="GO:0008982">
    <property type="term" value="F:protein-N(PI)-phosphohistidine-sugar phosphotransferase activity"/>
    <property type="evidence" value="ECO:0007669"/>
    <property type="project" value="InterPro"/>
</dbReference>
<evidence type="ECO:0000256" key="3">
    <source>
        <dbReference type="ARBA" id="ARBA00022475"/>
    </source>
</evidence>
<accession>A0A2T3P197</accession>
<evidence type="ECO:0000259" key="14">
    <source>
        <dbReference type="PROSITE" id="PS51103"/>
    </source>
</evidence>
<evidence type="ECO:0000259" key="13">
    <source>
        <dbReference type="PROSITE" id="PS51098"/>
    </source>
</evidence>
<keyword evidence="8" id="KW-0418">Kinase</keyword>
<feature type="domain" description="PTS EIIB type-1" evidence="13">
    <location>
        <begin position="439"/>
        <end position="519"/>
    </location>
</feature>
<dbReference type="SUPFAM" id="SSF55604">
    <property type="entry name" value="Glucose permease domain IIB"/>
    <property type="match status" value="1"/>
</dbReference>
<evidence type="ECO:0000313" key="15">
    <source>
        <dbReference type="EMBL" id="PSW22252.1"/>
    </source>
</evidence>
<dbReference type="NCBIfam" id="TIGR00826">
    <property type="entry name" value="EIIB_glc"/>
    <property type="match status" value="1"/>
</dbReference>
<keyword evidence="9 12" id="KW-1133">Transmembrane helix</keyword>
<proteinExistence type="predicted"/>
<feature type="transmembrane region" description="Helical" evidence="12">
    <location>
        <begin position="63"/>
        <end position="83"/>
    </location>
</feature>
<evidence type="ECO:0000256" key="2">
    <source>
        <dbReference type="ARBA" id="ARBA00022448"/>
    </source>
</evidence>
<dbReference type="InterPro" id="IPR036878">
    <property type="entry name" value="Glu_permease_IIB"/>
</dbReference>
<evidence type="ECO:0000256" key="9">
    <source>
        <dbReference type="ARBA" id="ARBA00022989"/>
    </source>
</evidence>
<dbReference type="PROSITE" id="PS51103">
    <property type="entry name" value="PTS_EIIC_TYPE_1"/>
    <property type="match status" value="1"/>
</dbReference>
<keyword evidence="3" id="KW-1003">Cell membrane</keyword>
<evidence type="ECO:0000256" key="1">
    <source>
        <dbReference type="ARBA" id="ARBA00004651"/>
    </source>
</evidence>
<feature type="transmembrane region" description="Helical" evidence="12">
    <location>
        <begin position="216"/>
        <end position="233"/>
    </location>
</feature>
<keyword evidence="10 12" id="KW-0472">Membrane</keyword>
<dbReference type="PANTHER" id="PTHR30009:SF24">
    <property type="entry name" value="PTS SYSTEM, IIBC COMPONENT"/>
    <property type="match status" value="1"/>
</dbReference>
<keyword evidence="16" id="KW-1185">Reference proteome</keyword>
<feature type="transmembrane region" description="Helical" evidence="12">
    <location>
        <begin position="392"/>
        <end position="413"/>
    </location>
</feature>
<evidence type="ECO:0000256" key="5">
    <source>
        <dbReference type="ARBA" id="ARBA00022679"/>
    </source>
</evidence>
<evidence type="ECO:0000256" key="11">
    <source>
        <dbReference type="PROSITE-ProRule" id="PRU00421"/>
    </source>
</evidence>
<comment type="subcellular location">
    <subcellularLocation>
        <location evidence="1">Cell membrane</location>
        <topology evidence="1">Multi-pass membrane protein</topology>
    </subcellularLocation>
</comment>
<protein>
    <submittedName>
        <fullName evidence="15">PTS trehalose transporter subunit IIC</fullName>
    </submittedName>
</protein>
<feature type="transmembrane region" description="Helical" evidence="12">
    <location>
        <begin position="245"/>
        <end position="264"/>
    </location>
</feature>
<evidence type="ECO:0000256" key="10">
    <source>
        <dbReference type="ARBA" id="ARBA00023136"/>
    </source>
</evidence>
<dbReference type="GO" id="GO:0090563">
    <property type="term" value="F:protein-phosphocysteine-sugar phosphotransferase activity"/>
    <property type="evidence" value="ECO:0007669"/>
    <property type="project" value="TreeGrafter"/>
</dbReference>
<gene>
    <name evidence="15" type="ORF">C9I98_03030</name>
</gene>
<keyword evidence="6" id="KW-0598">Phosphotransferase system</keyword>
<keyword evidence="2" id="KW-0813">Transport</keyword>
<feature type="transmembrane region" description="Helical" evidence="12">
    <location>
        <begin position="90"/>
        <end position="110"/>
    </location>
</feature>
<dbReference type="AlphaFoldDB" id="A0A2T3P197"/>
<feature type="transmembrane region" description="Helical" evidence="12">
    <location>
        <begin position="284"/>
        <end position="303"/>
    </location>
</feature>
<dbReference type="Gene3D" id="3.30.1360.60">
    <property type="entry name" value="Glucose permease domain IIB"/>
    <property type="match status" value="1"/>
</dbReference>
<evidence type="ECO:0000256" key="4">
    <source>
        <dbReference type="ARBA" id="ARBA00022597"/>
    </source>
</evidence>
<dbReference type="EMBL" id="PYMA01000001">
    <property type="protein sequence ID" value="PSW22252.1"/>
    <property type="molecule type" value="Genomic_DNA"/>
</dbReference>
<evidence type="ECO:0000256" key="8">
    <source>
        <dbReference type="ARBA" id="ARBA00022777"/>
    </source>
</evidence>
<comment type="caution">
    <text evidence="15">The sequence shown here is derived from an EMBL/GenBank/DDBJ whole genome shotgun (WGS) entry which is preliminary data.</text>
</comment>
<keyword evidence="4" id="KW-0762">Sugar transport</keyword>
<dbReference type="GO" id="GO:0016301">
    <property type="term" value="F:kinase activity"/>
    <property type="evidence" value="ECO:0007669"/>
    <property type="project" value="UniProtKB-KW"/>
</dbReference>
<dbReference type="InterPro" id="IPR001996">
    <property type="entry name" value="PTS_IIB_1"/>
</dbReference>
<feature type="domain" description="PTS EIIC type-1" evidence="14">
    <location>
        <begin position="3"/>
        <end position="425"/>
    </location>
</feature>
<sequence length="519" mass="57020">MRSNFKNEVQTFGRSLLLPIAVLAPVGMIMGVSSALGQSYMIEKFPMLGNEFFTILFQSLREIASVVFANIPLLFAMGVAYGMSKKEKGIAVFASVIAYLTLLISMKVSLQLTGTLNTETPSLVGQGVVLGVHTLKIEALGGIIAGLVAALTTDRFYRLQLPLAFAFFSGKKSVAIISIALMIPIGLGIPFVWNLFTTAMISLSSVFMAEGFGSGLYWTLNRLLIPFGLHHVFSSAMRFTEAGGIYVIDGVTYTGILPAMNQILFELGPDHPAWEQYMPTLSSYLAPGQMLTTLFRIPAIGLAMYHTAFAKNKTIAKGLILTVVLTAFLGNVTEPLEFSFLFIAPKLFAVYALLCGLLTIPMYYLDISMGYIRGTIFDFGIFGLMYENTQWLNLVLLGLVNFVVFYFVFRYAIVRFNIATPGREKDVGDNTLLINKEYDKIADIVVEALGGKNNIKRVENCVTRLRIDVKDQKIIDVKRFKEAGSSGTFIPSSNHVHVVFGPHVEFVRNAVDDNLTAGA</sequence>
<dbReference type="InterPro" id="IPR018113">
    <property type="entry name" value="PTrfase_EIIB_Cys"/>
</dbReference>
<dbReference type="InterPro" id="IPR003352">
    <property type="entry name" value="PTS_EIIC"/>
</dbReference>
<feature type="transmembrane region" description="Helical" evidence="12">
    <location>
        <begin position="174"/>
        <end position="196"/>
    </location>
</feature>
<dbReference type="GO" id="GO:0005886">
    <property type="term" value="C:plasma membrane"/>
    <property type="evidence" value="ECO:0007669"/>
    <property type="project" value="UniProtKB-SubCell"/>
</dbReference>
<dbReference type="CDD" id="cd00212">
    <property type="entry name" value="PTS_IIB_glc"/>
    <property type="match status" value="1"/>
</dbReference>
<evidence type="ECO:0000256" key="6">
    <source>
        <dbReference type="ARBA" id="ARBA00022683"/>
    </source>
</evidence>
<dbReference type="InterPro" id="IPR050429">
    <property type="entry name" value="PTS_Glucose_EIICBA"/>
</dbReference>
<keyword evidence="7 12" id="KW-0812">Transmembrane</keyword>
<keyword evidence="5" id="KW-0808">Transferase</keyword>
<dbReference type="Proteomes" id="UP000241771">
    <property type="component" value="Unassembled WGS sequence"/>
</dbReference>
<evidence type="ECO:0000256" key="12">
    <source>
        <dbReference type="SAM" id="Phobius"/>
    </source>
</evidence>
<feature type="transmembrane region" description="Helical" evidence="12">
    <location>
        <begin position="130"/>
        <end position="153"/>
    </location>
</feature>
<dbReference type="PROSITE" id="PS51098">
    <property type="entry name" value="PTS_EIIB_TYPE_1"/>
    <property type="match status" value="1"/>
</dbReference>
<dbReference type="PROSITE" id="PS01035">
    <property type="entry name" value="PTS_EIIB_TYPE_1_CYS"/>
    <property type="match status" value="1"/>
</dbReference>
<evidence type="ECO:0000256" key="7">
    <source>
        <dbReference type="ARBA" id="ARBA00022692"/>
    </source>
</evidence>
<dbReference type="GO" id="GO:0009401">
    <property type="term" value="P:phosphoenolpyruvate-dependent sugar phosphotransferase system"/>
    <property type="evidence" value="ECO:0007669"/>
    <property type="project" value="UniProtKB-KW"/>
</dbReference>
<name>A0A2T3P197_9GAMM</name>
<dbReference type="OrthoDB" id="7571469at2"/>
<dbReference type="InterPro" id="IPR013013">
    <property type="entry name" value="PTS_EIIC_1"/>
</dbReference>
<reference evidence="15 16" key="1">
    <citation type="submission" date="2018-01" db="EMBL/GenBank/DDBJ databases">
        <title>Whole genome sequencing of Histamine producing bacteria.</title>
        <authorList>
            <person name="Butler K."/>
        </authorList>
    </citation>
    <scope>NUCLEOTIDE SEQUENCE [LARGE SCALE GENOMIC DNA]</scope>
    <source>
        <strain evidence="15 16">DSM 100436</strain>
    </source>
</reference>
<dbReference type="RefSeq" id="WP_036819634.1">
    <property type="nucleotide sequence ID" value="NZ_JGVO01000230.1"/>
</dbReference>
<dbReference type="Pfam" id="PF02378">
    <property type="entry name" value="PTS_EIIC"/>
    <property type="match status" value="1"/>
</dbReference>
<dbReference type="Pfam" id="PF00367">
    <property type="entry name" value="PTS_EIIB"/>
    <property type="match status" value="1"/>
</dbReference>
<dbReference type="PANTHER" id="PTHR30009">
    <property type="entry name" value="CYTOCHROME C-TYPE SYNTHESIS PROTEIN AND PTS TRANSMEMBRANE COMPONENT"/>
    <property type="match status" value="1"/>
</dbReference>
<feature type="transmembrane region" description="Helical" evidence="12">
    <location>
        <begin position="315"/>
        <end position="332"/>
    </location>
</feature>
<evidence type="ECO:0000313" key="16">
    <source>
        <dbReference type="Proteomes" id="UP000241771"/>
    </source>
</evidence>